<evidence type="ECO:0000313" key="3">
    <source>
        <dbReference type="Proteomes" id="UP000198211"/>
    </source>
</evidence>
<reference evidence="3" key="1">
    <citation type="submission" date="2017-03" db="EMBL/GenBank/DDBJ databases">
        <title>Phytopthora megakarya and P. palmivora, two closely related causual agents of cacao black pod achieved similar genome size and gene model numbers by different mechanisms.</title>
        <authorList>
            <person name="Ali S."/>
            <person name="Shao J."/>
            <person name="Larry D.J."/>
            <person name="Kronmiller B."/>
            <person name="Shen D."/>
            <person name="Strem M.D."/>
            <person name="Melnick R.L."/>
            <person name="Guiltinan M.J."/>
            <person name="Tyler B.M."/>
            <person name="Meinhardt L.W."/>
            <person name="Bailey B.A."/>
        </authorList>
    </citation>
    <scope>NUCLEOTIDE SEQUENCE [LARGE SCALE GENOMIC DNA]</scope>
    <source>
        <strain evidence="3">zdho120</strain>
    </source>
</reference>
<comment type="caution">
    <text evidence="2">The sequence shown here is derived from an EMBL/GenBank/DDBJ whole genome shotgun (WGS) entry which is preliminary data.</text>
</comment>
<proteinExistence type="predicted"/>
<protein>
    <submittedName>
        <fullName evidence="2">Uncharacterized protein</fullName>
    </submittedName>
</protein>
<dbReference type="Proteomes" id="UP000198211">
    <property type="component" value="Unassembled WGS sequence"/>
</dbReference>
<dbReference type="EMBL" id="NBNE01005989">
    <property type="protein sequence ID" value="OWZ02711.1"/>
    <property type="molecule type" value="Genomic_DNA"/>
</dbReference>
<accession>A0A225VB30</accession>
<name>A0A225VB30_9STRA</name>
<organism evidence="2 3">
    <name type="scientific">Phytophthora megakarya</name>
    <dbReference type="NCBI Taxonomy" id="4795"/>
    <lineage>
        <taxon>Eukaryota</taxon>
        <taxon>Sar</taxon>
        <taxon>Stramenopiles</taxon>
        <taxon>Oomycota</taxon>
        <taxon>Peronosporomycetes</taxon>
        <taxon>Peronosporales</taxon>
        <taxon>Peronosporaceae</taxon>
        <taxon>Phytophthora</taxon>
    </lineage>
</organism>
<evidence type="ECO:0000256" key="1">
    <source>
        <dbReference type="SAM" id="MobiDB-lite"/>
    </source>
</evidence>
<feature type="compositionally biased region" description="Basic and acidic residues" evidence="1">
    <location>
        <begin position="49"/>
        <end position="63"/>
    </location>
</feature>
<dbReference type="OrthoDB" id="146336at2759"/>
<feature type="region of interest" description="Disordered" evidence="1">
    <location>
        <begin position="49"/>
        <end position="72"/>
    </location>
</feature>
<dbReference type="AlphaFoldDB" id="A0A225VB30"/>
<gene>
    <name evidence="2" type="ORF">PHMEG_00025687</name>
</gene>
<evidence type="ECO:0000313" key="2">
    <source>
        <dbReference type="EMBL" id="OWZ02711.1"/>
    </source>
</evidence>
<sequence length="105" mass="11372">MCDAEAQRVALERDGASALVELEARRERRRQELGEGLGDVRRHIAQVSLDKHQQKEGDAHHASGGDTDEVVGADEGLPTVAMEVAGVRWHVKLDSGARHAIAVTD</sequence>
<keyword evidence="3" id="KW-1185">Reference proteome</keyword>